<dbReference type="InterPro" id="IPR015947">
    <property type="entry name" value="PUA-like_sf"/>
</dbReference>
<evidence type="ECO:0000256" key="3">
    <source>
        <dbReference type="ARBA" id="ARBA00022603"/>
    </source>
</evidence>
<dbReference type="Proteomes" id="UP000177025">
    <property type="component" value="Unassembled WGS sequence"/>
</dbReference>
<feature type="domain" description="S-adenosylmethionine-dependent methyltransferase" evidence="7">
    <location>
        <begin position="170"/>
        <end position="320"/>
    </location>
</feature>
<feature type="domain" description="RlmI-like PUA" evidence="8">
    <location>
        <begin position="6"/>
        <end position="60"/>
    </location>
</feature>
<organism evidence="9 10">
    <name type="scientific">candidate division WOR-3 bacterium RBG_13_43_14</name>
    <dbReference type="NCBI Taxonomy" id="1802590"/>
    <lineage>
        <taxon>Bacteria</taxon>
        <taxon>Bacteria division WOR-3</taxon>
    </lineage>
</organism>
<evidence type="ECO:0000313" key="9">
    <source>
        <dbReference type="EMBL" id="OGC42430.1"/>
    </source>
</evidence>
<keyword evidence="2" id="KW-0963">Cytoplasm</keyword>
<comment type="caution">
    <text evidence="9">The sequence shown here is derived from an EMBL/GenBank/DDBJ whole genome shotgun (WGS) entry which is preliminary data.</text>
</comment>
<dbReference type="PANTHER" id="PTHR42873">
    <property type="entry name" value="RIBOSOMAL RNA LARGE SUBUNIT METHYLTRANSFERASE"/>
    <property type="match status" value="1"/>
</dbReference>
<dbReference type="Gene3D" id="3.40.50.150">
    <property type="entry name" value="Vaccinia Virus protein VP39"/>
    <property type="match status" value="1"/>
</dbReference>
<dbReference type="GO" id="GO:0005737">
    <property type="term" value="C:cytoplasm"/>
    <property type="evidence" value="ECO:0007669"/>
    <property type="project" value="UniProtKB-SubCell"/>
</dbReference>
<dbReference type="SUPFAM" id="SSF53335">
    <property type="entry name" value="S-adenosyl-L-methionine-dependent methyltransferases"/>
    <property type="match status" value="1"/>
</dbReference>
<comment type="subcellular location">
    <subcellularLocation>
        <location evidence="1">Cytoplasm</location>
    </subcellularLocation>
</comment>
<name>A0A1F4UC51_UNCW3</name>
<dbReference type="EMBL" id="MEUM01000066">
    <property type="protein sequence ID" value="OGC42430.1"/>
    <property type="molecule type" value="Genomic_DNA"/>
</dbReference>
<dbReference type="Pfam" id="PF17785">
    <property type="entry name" value="PUA_3"/>
    <property type="match status" value="1"/>
</dbReference>
<dbReference type="InterPro" id="IPR019614">
    <property type="entry name" value="SAM-dep_methyl-trfase"/>
</dbReference>
<evidence type="ECO:0000256" key="4">
    <source>
        <dbReference type="ARBA" id="ARBA00022679"/>
    </source>
</evidence>
<sequence>MEQVFVKKVHHGHPWIFSNEVTRPLPALEPGVVVSVFHKQKFIGNGFYNPRSLIAIRIFSDKNVEFDKQLVADALKNASRQRQTLNENSYRLVNSESDGLPGLVIDKYEDVYVIQIHALGIDQRKSIIIDALVDLKPIAIYEKSESSFRELEGITTNNGLINGKLNEPVMIEQDEKKFLVNIIEGQKTGFFFDLRDIRRKFAGYASGRKVLDLFCYTGGFACYAGKAGAASVLGIDSSRKALELAIENRSLNGLDRIEFNCSDIHDFFYADKEKYDLIVLDPPSFTKTKKNVRQAQKGYWAVNRQAMKRLSDNGILFTTCCSYHFSEEEFEKTVAQAAADAHCRFRIIDRLDQGLDHPVLLGMPESRYLKCLVLEKR</sequence>
<dbReference type="InterPro" id="IPR041532">
    <property type="entry name" value="RlmI-like_PUA"/>
</dbReference>
<dbReference type="CDD" id="cd11572">
    <property type="entry name" value="RlmI_M_like"/>
    <property type="match status" value="1"/>
</dbReference>
<proteinExistence type="inferred from homology"/>
<dbReference type="GO" id="GO:0032259">
    <property type="term" value="P:methylation"/>
    <property type="evidence" value="ECO:0007669"/>
    <property type="project" value="UniProtKB-KW"/>
</dbReference>
<dbReference type="GO" id="GO:0003723">
    <property type="term" value="F:RNA binding"/>
    <property type="evidence" value="ECO:0007669"/>
    <property type="project" value="InterPro"/>
</dbReference>
<dbReference type="AlphaFoldDB" id="A0A1F4UC51"/>
<comment type="similarity">
    <text evidence="6">Belongs to the methyltransferase superfamily. RlmI family.</text>
</comment>
<evidence type="ECO:0000256" key="2">
    <source>
        <dbReference type="ARBA" id="ARBA00022490"/>
    </source>
</evidence>
<evidence type="ECO:0000259" key="7">
    <source>
        <dbReference type="Pfam" id="PF10672"/>
    </source>
</evidence>
<reference evidence="9 10" key="1">
    <citation type="journal article" date="2016" name="Nat. Commun.">
        <title>Thousands of microbial genomes shed light on interconnected biogeochemical processes in an aquifer system.</title>
        <authorList>
            <person name="Anantharaman K."/>
            <person name="Brown C.T."/>
            <person name="Hug L.A."/>
            <person name="Sharon I."/>
            <person name="Castelle C.J."/>
            <person name="Probst A.J."/>
            <person name="Thomas B.C."/>
            <person name="Singh A."/>
            <person name="Wilkins M.J."/>
            <person name="Karaoz U."/>
            <person name="Brodie E.L."/>
            <person name="Williams K.H."/>
            <person name="Hubbard S.S."/>
            <person name="Banfield J.F."/>
        </authorList>
    </citation>
    <scope>NUCLEOTIDE SEQUENCE [LARGE SCALE GENOMIC DNA]</scope>
</reference>
<evidence type="ECO:0000256" key="5">
    <source>
        <dbReference type="ARBA" id="ARBA00022691"/>
    </source>
</evidence>
<keyword evidence="4" id="KW-0808">Transferase</keyword>
<protein>
    <submittedName>
        <fullName evidence="9">Uncharacterized protein</fullName>
    </submittedName>
</protein>
<keyword evidence="3" id="KW-0489">Methyltransferase</keyword>
<dbReference type="InterPro" id="IPR029063">
    <property type="entry name" value="SAM-dependent_MTases_sf"/>
</dbReference>
<dbReference type="CDD" id="cd21153">
    <property type="entry name" value="PUA_RlmI"/>
    <property type="match status" value="1"/>
</dbReference>
<dbReference type="Pfam" id="PF10672">
    <property type="entry name" value="Methyltrans_SAM"/>
    <property type="match status" value="1"/>
</dbReference>
<accession>A0A1F4UC51</accession>
<dbReference type="PANTHER" id="PTHR42873:SF1">
    <property type="entry name" value="S-ADENOSYLMETHIONINE-DEPENDENT METHYLTRANSFERASE DOMAIN-CONTAINING PROTEIN"/>
    <property type="match status" value="1"/>
</dbReference>
<evidence type="ECO:0000256" key="6">
    <source>
        <dbReference type="ARBA" id="ARBA00038091"/>
    </source>
</evidence>
<dbReference type="SUPFAM" id="SSF88697">
    <property type="entry name" value="PUA domain-like"/>
    <property type="match status" value="1"/>
</dbReference>
<dbReference type="Gene3D" id="2.30.130.10">
    <property type="entry name" value="PUA domain"/>
    <property type="match status" value="1"/>
</dbReference>
<evidence type="ECO:0000313" key="10">
    <source>
        <dbReference type="Proteomes" id="UP000177025"/>
    </source>
</evidence>
<keyword evidence="5" id="KW-0949">S-adenosyl-L-methionine</keyword>
<gene>
    <name evidence="9" type="ORF">A2Y85_01590</name>
</gene>
<dbReference type="Gene3D" id="3.30.750.80">
    <property type="entry name" value="RNA methyltransferase domain (HRMD) like"/>
    <property type="match status" value="1"/>
</dbReference>
<dbReference type="PROSITE" id="PS50890">
    <property type="entry name" value="PUA"/>
    <property type="match status" value="1"/>
</dbReference>
<evidence type="ECO:0000259" key="8">
    <source>
        <dbReference type="Pfam" id="PF17785"/>
    </source>
</evidence>
<dbReference type="CDD" id="cd02440">
    <property type="entry name" value="AdoMet_MTases"/>
    <property type="match status" value="1"/>
</dbReference>
<dbReference type="InterPro" id="IPR036974">
    <property type="entry name" value="PUA_sf"/>
</dbReference>
<dbReference type="GO" id="GO:0008168">
    <property type="term" value="F:methyltransferase activity"/>
    <property type="evidence" value="ECO:0007669"/>
    <property type="project" value="UniProtKB-KW"/>
</dbReference>
<evidence type="ECO:0000256" key="1">
    <source>
        <dbReference type="ARBA" id="ARBA00004496"/>
    </source>
</evidence>